<evidence type="ECO:0000256" key="1">
    <source>
        <dbReference type="SAM" id="Phobius"/>
    </source>
</evidence>
<name>B0C884_ACAM1</name>
<protein>
    <submittedName>
        <fullName evidence="2">Uncharacterized protein</fullName>
    </submittedName>
</protein>
<gene>
    <name evidence="2" type="ordered locus">AM1_3919</name>
</gene>
<dbReference type="AlphaFoldDB" id="B0C884"/>
<keyword evidence="1" id="KW-0472">Membrane</keyword>
<keyword evidence="1" id="KW-1133">Transmembrane helix</keyword>
<dbReference type="EMBL" id="CP000828">
    <property type="protein sequence ID" value="ABW28904.1"/>
    <property type="molecule type" value="Genomic_DNA"/>
</dbReference>
<dbReference type="HOGENOM" id="CLU_1072084_0_0_3"/>
<organism evidence="2 3">
    <name type="scientific">Acaryochloris marina (strain MBIC 11017)</name>
    <dbReference type="NCBI Taxonomy" id="329726"/>
    <lineage>
        <taxon>Bacteria</taxon>
        <taxon>Bacillati</taxon>
        <taxon>Cyanobacteriota</taxon>
        <taxon>Cyanophyceae</taxon>
        <taxon>Acaryochloridales</taxon>
        <taxon>Acaryochloridaceae</taxon>
        <taxon>Acaryochloris</taxon>
    </lineage>
</organism>
<evidence type="ECO:0000313" key="3">
    <source>
        <dbReference type="Proteomes" id="UP000000268"/>
    </source>
</evidence>
<dbReference type="KEGG" id="amr:AM1_3919"/>
<dbReference type="Proteomes" id="UP000000268">
    <property type="component" value="Chromosome"/>
</dbReference>
<dbReference type="RefSeq" id="WP_012164265.1">
    <property type="nucleotide sequence ID" value="NC_009925.1"/>
</dbReference>
<evidence type="ECO:0000313" key="2">
    <source>
        <dbReference type="EMBL" id="ABW28904.1"/>
    </source>
</evidence>
<reference evidence="2 3" key="1">
    <citation type="journal article" date="2008" name="Proc. Natl. Acad. Sci. U.S.A.">
        <title>Niche adaptation and genome expansion in the chlorophyll d-producing cyanobacterium Acaryochloris marina.</title>
        <authorList>
            <person name="Swingley W.D."/>
            <person name="Chen M."/>
            <person name="Cheung P.C."/>
            <person name="Conrad A.L."/>
            <person name="Dejesa L.C."/>
            <person name="Hao J."/>
            <person name="Honchak B.M."/>
            <person name="Karbach L.E."/>
            <person name="Kurdoglu A."/>
            <person name="Lahiri S."/>
            <person name="Mastrian S.D."/>
            <person name="Miyashita H."/>
            <person name="Page L."/>
            <person name="Ramakrishna P."/>
            <person name="Satoh S."/>
            <person name="Sattley W.M."/>
            <person name="Shimada Y."/>
            <person name="Taylor H.L."/>
            <person name="Tomo T."/>
            <person name="Tsuchiya T."/>
            <person name="Wang Z.T."/>
            <person name="Raymond J."/>
            <person name="Mimuro M."/>
            <person name="Blankenship R.E."/>
            <person name="Touchman J.W."/>
        </authorList>
    </citation>
    <scope>NUCLEOTIDE SEQUENCE [LARGE SCALE GENOMIC DNA]</scope>
    <source>
        <strain evidence="3">MBIC 11017</strain>
    </source>
</reference>
<sequence length="259" mass="28913">MNQEDKVSNIEKELSLLRENYQSDRKFFVVTVPFLFVVVVTLISFFGIKTSNDLVEIVHTIINKYVKNELEISVGKAVPKAVESGIKNIGAENFLMDAKESAIKAAEIKGEIDNWYSEIQKKDGPLVFLPANKTRFLDNARPFGRYKPNGGEYIENVSNHVPKVAKGVILNVTVYPDRLHEVSSFVCADSLGKFFVSDSKHDAQRQQGISTTRTHEIVHAPSTNSSSRREEVNFPVGGIVFCPLMSGGKVQIENCISYI</sequence>
<keyword evidence="3" id="KW-1185">Reference proteome</keyword>
<proteinExistence type="predicted"/>
<feature type="transmembrane region" description="Helical" evidence="1">
    <location>
        <begin position="27"/>
        <end position="48"/>
    </location>
</feature>
<accession>B0C884</accession>
<keyword evidence="1" id="KW-0812">Transmembrane</keyword>